<evidence type="ECO:0000313" key="2">
    <source>
        <dbReference type="EMBL" id="OGY23742.1"/>
    </source>
</evidence>
<evidence type="ECO:0000313" key="3">
    <source>
        <dbReference type="Proteomes" id="UP000177103"/>
    </source>
</evidence>
<sequence length="406" mass="47416">MALPIILISGLFIRALTLPFGTHAVDMNTWKFWSAQISSLGFSSFFDKVWSDYLPLHFYILYLIGKIKSFFYFIPEDYVFKLPSILADILVAFLIYRITLKISSKKWALIASAIYIFNPAVFFNSSMWGQVDGIGNLLIFGSLFFLIEKKLTPSAIFAGLSFTFKPIYLFTLPIFLVYLLRNSSFKASIRQISLFLLINIVTIWFVALPFIKKGASLITEPFMVIFNQYQRSIIQYPYSSLNAYNFWHLIDGWWKSDLRLFFGIQIKLWSLIIFSILVFLIVYYLWKKLKREASLNSNVYLVTFCFFALFLFLYTFATRAHERHLLSVIPFLAVLATFNRSFIIMYIILSLIYVSNLYSALIWLNNKNIYPYPNSINLFLSFVVVAISFYTIYILFRDLRKGSNVT</sequence>
<keyword evidence="1" id="KW-0812">Transmembrane</keyword>
<feature type="transmembrane region" description="Helical" evidence="1">
    <location>
        <begin position="298"/>
        <end position="317"/>
    </location>
</feature>
<feature type="transmembrane region" description="Helical" evidence="1">
    <location>
        <begin position="192"/>
        <end position="211"/>
    </location>
</feature>
<dbReference type="EMBL" id="MHCQ01000039">
    <property type="protein sequence ID" value="OGY23742.1"/>
    <property type="molecule type" value="Genomic_DNA"/>
</dbReference>
<feature type="transmembrane region" description="Helical" evidence="1">
    <location>
        <begin position="329"/>
        <end position="355"/>
    </location>
</feature>
<feature type="transmembrane region" description="Helical" evidence="1">
    <location>
        <begin position="268"/>
        <end position="286"/>
    </location>
</feature>
<keyword evidence="1" id="KW-0472">Membrane</keyword>
<evidence type="ECO:0008006" key="4">
    <source>
        <dbReference type="Google" id="ProtNLM"/>
    </source>
</evidence>
<accession>A0A1G1W7U7</accession>
<feature type="transmembrane region" description="Helical" evidence="1">
    <location>
        <begin position="154"/>
        <end position="180"/>
    </location>
</feature>
<reference evidence="2 3" key="1">
    <citation type="journal article" date="2016" name="Nat. Commun.">
        <title>Thousands of microbial genomes shed light on interconnected biogeochemical processes in an aquifer system.</title>
        <authorList>
            <person name="Anantharaman K."/>
            <person name="Brown C.T."/>
            <person name="Hug L.A."/>
            <person name="Sharon I."/>
            <person name="Castelle C.J."/>
            <person name="Probst A.J."/>
            <person name="Thomas B.C."/>
            <person name="Singh A."/>
            <person name="Wilkins M.J."/>
            <person name="Karaoz U."/>
            <person name="Brodie E.L."/>
            <person name="Williams K.H."/>
            <person name="Hubbard S.S."/>
            <person name="Banfield J.F."/>
        </authorList>
    </citation>
    <scope>NUCLEOTIDE SEQUENCE [LARGE SCALE GENOMIC DNA]</scope>
</reference>
<evidence type="ECO:0000256" key="1">
    <source>
        <dbReference type="SAM" id="Phobius"/>
    </source>
</evidence>
<organism evidence="2 3">
    <name type="scientific">Candidatus Woykebacteria bacterium RBG_13_40_7b</name>
    <dbReference type="NCBI Taxonomy" id="1802594"/>
    <lineage>
        <taxon>Bacteria</taxon>
        <taxon>Candidatus Woykeibacteriota</taxon>
    </lineage>
</organism>
<dbReference type="AlphaFoldDB" id="A0A1G1W7U7"/>
<dbReference type="Proteomes" id="UP000177103">
    <property type="component" value="Unassembled WGS sequence"/>
</dbReference>
<name>A0A1G1W7U7_9BACT</name>
<protein>
    <recommendedName>
        <fullName evidence="4">Glycosyltransferase RgtA/B/C/D-like domain-containing protein</fullName>
    </recommendedName>
</protein>
<feature type="transmembrane region" description="Helical" evidence="1">
    <location>
        <begin position="107"/>
        <end position="123"/>
    </location>
</feature>
<comment type="caution">
    <text evidence="2">The sequence shown here is derived from an EMBL/GenBank/DDBJ whole genome shotgun (WGS) entry which is preliminary data.</text>
</comment>
<feature type="transmembrane region" description="Helical" evidence="1">
    <location>
        <begin position="375"/>
        <end position="396"/>
    </location>
</feature>
<gene>
    <name evidence="2" type="ORF">A2Y57_04415</name>
</gene>
<proteinExistence type="predicted"/>
<keyword evidence="1" id="KW-1133">Transmembrane helix</keyword>
<feature type="transmembrane region" description="Helical" evidence="1">
    <location>
        <begin position="80"/>
        <end position="100"/>
    </location>
</feature>